<accession>A0A183D5M5</accession>
<feature type="compositionally biased region" description="Polar residues" evidence="1">
    <location>
        <begin position="28"/>
        <end position="43"/>
    </location>
</feature>
<gene>
    <name evidence="2" type="ORF">GPUH_LOCUS4017</name>
</gene>
<dbReference type="EMBL" id="UYRT01007247">
    <property type="protein sequence ID" value="VDK41911.1"/>
    <property type="molecule type" value="Genomic_DNA"/>
</dbReference>
<evidence type="ECO:0000313" key="4">
    <source>
        <dbReference type="WBParaSite" id="GPUH_0000402301-mRNA-1"/>
    </source>
</evidence>
<evidence type="ECO:0000313" key="3">
    <source>
        <dbReference type="Proteomes" id="UP000271098"/>
    </source>
</evidence>
<evidence type="ECO:0000256" key="1">
    <source>
        <dbReference type="SAM" id="MobiDB-lite"/>
    </source>
</evidence>
<reference evidence="4" key="1">
    <citation type="submission" date="2016-06" db="UniProtKB">
        <authorList>
            <consortium name="WormBaseParasite"/>
        </authorList>
    </citation>
    <scope>IDENTIFICATION</scope>
</reference>
<dbReference type="OrthoDB" id="5861774at2759"/>
<protein>
    <submittedName>
        <fullName evidence="2 4">Uncharacterized protein</fullName>
    </submittedName>
</protein>
<proteinExistence type="predicted"/>
<dbReference type="Proteomes" id="UP000271098">
    <property type="component" value="Unassembled WGS sequence"/>
</dbReference>
<dbReference type="WBParaSite" id="GPUH_0000402301-mRNA-1">
    <property type="protein sequence ID" value="GPUH_0000402301-mRNA-1"/>
    <property type="gene ID" value="GPUH_0000402301"/>
</dbReference>
<feature type="region of interest" description="Disordered" evidence="1">
    <location>
        <begin position="28"/>
        <end position="67"/>
    </location>
</feature>
<keyword evidence="3" id="KW-1185">Reference proteome</keyword>
<dbReference type="AlphaFoldDB" id="A0A183D5M5"/>
<name>A0A183D5M5_9BILA</name>
<organism evidence="4">
    <name type="scientific">Gongylonema pulchrum</name>
    <dbReference type="NCBI Taxonomy" id="637853"/>
    <lineage>
        <taxon>Eukaryota</taxon>
        <taxon>Metazoa</taxon>
        <taxon>Ecdysozoa</taxon>
        <taxon>Nematoda</taxon>
        <taxon>Chromadorea</taxon>
        <taxon>Rhabditida</taxon>
        <taxon>Spirurina</taxon>
        <taxon>Spiruromorpha</taxon>
        <taxon>Spiruroidea</taxon>
        <taxon>Gongylonematidae</taxon>
        <taxon>Gongylonema</taxon>
    </lineage>
</organism>
<evidence type="ECO:0000313" key="2">
    <source>
        <dbReference type="EMBL" id="VDK41911.1"/>
    </source>
</evidence>
<sequence length="181" mass="19762">MAWLYSAVFKLLSDDNRDTSCAKVQQTITERSDKNAGSQQQAFATADPSAPVNAVPDSEQPVAESGEFYSRKQCYPRDFEGEYDSAANHVIAPPAAPVAPSVLPAFTSISSTTFTKASETPNIEKVAPKGGVAVLPPDILAEAHVRVKEREKKLNESRTNEILEACLLRPIHFAYFETTFV</sequence>
<reference evidence="2 3" key="2">
    <citation type="submission" date="2018-11" db="EMBL/GenBank/DDBJ databases">
        <authorList>
            <consortium name="Pathogen Informatics"/>
        </authorList>
    </citation>
    <scope>NUCLEOTIDE SEQUENCE [LARGE SCALE GENOMIC DNA]</scope>
</reference>